<keyword evidence="5 15" id="KW-0812">Transmembrane</keyword>
<dbReference type="InterPro" id="IPR000595">
    <property type="entry name" value="cNMP-bd_dom"/>
</dbReference>
<dbReference type="GO" id="GO:0005886">
    <property type="term" value="C:plasma membrane"/>
    <property type="evidence" value="ECO:0007669"/>
    <property type="project" value="UniProtKB-SubCell"/>
</dbReference>
<dbReference type="PANTHER" id="PTHR10217:SF548">
    <property type="entry name" value="GH12235P"/>
    <property type="match status" value="1"/>
</dbReference>
<keyword evidence="19" id="KW-1185">Reference proteome</keyword>
<comment type="subcellular location">
    <subcellularLocation>
        <location evidence="1">Cell membrane</location>
        <topology evidence="1">Multi-pass membrane protein</topology>
    </subcellularLocation>
</comment>
<feature type="region of interest" description="Disordered" evidence="14">
    <location>
        <begin position="164"/>
        <end position="297"/>
    </location>
</feature>
<name>A0AAW2G6Y5_9HYME</name>
<evidence type="ECO:0000313" key="19">
    <source>
        <dbReference type="Proteomes" id="UP001430953"/>
    </source>
</evidence>
<evidence type="ECO:0000256" key="10">
    <source>
        <dbReference type="ARBA" id="ARBA00023065"/>
    </source>
</evidence>
<dbReference type="PRINTS" id="PR01463">
    <property type="entry name" value="EAGCHANLFMLY"/>
</dbReference>
<keyword evidence="7" id="KW-0851">Voltage-gated channel</keyword>
<dbReference type="Proteomes" id="UP001430953">
    <property type="component" value="Unassembled WGS sequence"/>
</dbReference>
<dbReference type="FunFam" id="2.60.120.10:FF:000011">
    <property type="entry name" value="Potassium channel, voltage-gated eag-related subfamily H, member 7"/>
    <property type="match status" value="1"/>
</dbReference>
<evidence type="ECO:0000259" key="16">
    <source>
        <dbReference type="PROSITE" id="PS50042"/>
    </source>
</evidence>
<feature type="compositionally biased region" description="Acidic residues" evidence="14">
    <location>
        <begin position="1343"/>
        <end position="1352"/>
    </location>
</feature>
<protein>
    <recommendedName>
        <fullName evidence="20">Potassium voltage-gated channel subfamily H member 2</fullName>
    </recommendedName>
</protein>
<feature type="domain" description="PAS" evidence="17">
    <location>
        <begin position="41"/>
        <end position="70"/>
    </location>
</feature>
<evidence type="ECO:0000256" key="15">
    <source>
        <dbReference type="SAM" id="Phobius"/>
    </source>
</evidence>
<dbReference type="InterPro" id="IPR035965">
    <property type="entry name" value="PAS-like_dom_sf"/>
</dbReference>
<evidence type="ECO:0000256" key="14">
    <source>
        <dbReference type="SAM" id="MobiDB-lite"/>
    </source>
</evidence>
<evidence type="ECO:0000256" key="5">
    <source>
        <dbReference type="ARBA" id="ARBA00022692"/>
    </source>
</evidence>
<evidence type="ECO:0008006" key="20">
    <source>
        <dbReference type="Google" id="ProtNLM"/>
    </source>
</evidence>
<dbReference type="GO" id="GO:0034702">
    <property type="term" value="C:monoatomic ion channel complex"/>
    <property type="evidence" value="ECO:0007669"/>
    <property type="project" value="UniProtKB-KW"/>
</dbReference>
<dbReference type="CDD" id="cd00038">
    <property type="entry name" value="CAP_ED"/>
    <property type="match status" value="1"/>
</dbReference>
<gene>
    <name evidence="18" type="ORF">PUN28_007654</name>
</gene>
<feature type="compositionally biased region" description="Polar residues" evidence="14">
    <location>
        <begin position="1194"/>
        <end position="1203"/>
    </location>
</feature>
<feature type="compositionally biased region" description="Low complexity" evidence="14">
    <location>
        <begin position="236"/>
        <end position="253"/>
    </location>
</feature>
<feature type="region of interest" description="Disordered" evidence="14">
    <location>
        <begin position="942"/>
        <end position="975"/>
    </location>
</feature>
<evidence type="ECO:0000256" key="7">
    <source>
        <dbReference type="ARBA" id="ARBA00022882"/>
    </source>
</evidence>
<dbReference type="Pfam" id="PF00520">
    <property type="entry name" value="Ion_trans"/>
    <property type="match status" value="1"/>
</dbReference>
<organism evidence="18 19">
    <name type="scientific">Cardiocondyla obscurior</name>
    <dbReference type="NCBI Taxonomy" id="286306"/>
    <lineage>
        <taxon>Eukaryota</taxon>
        <taxon>Metazoa</taxon>
        <taxon>Ecdysozoa</taxon>
        <taxon>Arthropoda</taxon>
        <taxon>Hexapoda</taxon>
        <taxon>Insecta</taxon>
        <taxon>Pterygota</taxon>
        <taxon>Neoptera</taxon>
        <taxon>Endopterygota</taxon>
        <taxon>Hymenoptera</taxon>
        <taxon>Apocrita</taxon>
        <taxon>Aculeata</taxon>
        <taxon>Formicoidea</taxon>
        <taxon>Formicidae</taxon>
        <taxon>Myrmicinae</taxon>
        <taxon>Cardiocondyla</taxon>
    </lineage>
</organism>
<feature type="region of interest" description="Disordered" evidence="14">
    <location>
        <begin position="369"/>
        <end position="389"/>
    </location>
</feature>
<evidence type="ECO:0000256" key="1">
    <source>
        <dbReference type="ARBA" id="ARBA00004651"/>
    </source>
</evidence>
<evidence type="ECO:0000313" key="18">
    <source>
        <dbReference type="EMBL" id="KAL0123182.1"/>
    </source>
</evidence>
<dbReference type="FunFam" id="3.30.450.20:FF:000001">
    <property type="entry name" value="Potassium voltage-gated channel subfamily H member 7"/>
    <property type="match status" value="1"/>
</dbReference>
<dbReference type="Gene3D" id="3.30.450.20">
    <property type="entry name" value="PAS domain"/>
    <property type="match status" value="1"/>
</dbReference>
<accession>A0AAW2G6Y5</accession>
<evidence type="ECO:0000256" key="11">
    <source>
        <dbReference type="ARBA" id="ARBA00023136"/>
    </source>
</evidence>
<evidence type="ECO:0000256" key="12">
    <source>
        <dbReference type="ARBA" id="ARBA00023303"/>
    </source>
</evidence>
<evidence type="ECO:0000256" key="4">
    <source>
        <dbReference type="ARBA" id="ARBA00022538"/>
    </source>
</evidence>
<dbReference type="SUPFAM" id="SSF81324">
    <property type="entry name" value="Voltage-gated potassium channels"/>
    <property type="match status" value="1"/>
</dbReference>
<dbReference type="Gene3D" id="1.10.287.70">
    <property type="match status" value="1"/>
</dbReference>
<dbReference type="PRINTS" id="PR01470">
    <property type="entry name" value="ERGCHANNEL"/>
</dbReference>
<dbReference type="InterPro" id="IPR050818">
    <property type="entry name" value="KCNH_animal-type"/>
</dbReference>
<dbReference type="FunFam" id="1.10.287.70:FF:000020">
    <property type="entry name" value="Potassium channel, voltage-gated eag-related subfamily H, member 7"/>
    <property type="match status" value="1"/>
</dbReference>
<feature type="transmembrane region" description="Helical" evidence="15">
    <location>
        <begin position="657"/>
        <end position="678"/>
    </location>
</feature>
<feature type="compositionally biased region" description="Basic and acidic residues" evidence="14">
    <location>
        <begin position="369"/>
        <end position="379"/>
    </location>
</feature>
<feature type="compositionally biased region" description="Low complexity" evidence="14">
    <location>
        <begin position="282"/>
        <end position="297"/>
    </location>
</feature>
<feature type="compositionally biased region" description="Low complexity" evidence="14">
    <location>
        <begin position="168"/>
        <end position="187"/>
    </location>
</feature>
<feature type="compositionally biased region" description="Polar residues" evidence="14">
    <location>
        <begin position="1163"/>
        <end position="1172"/>
    </location>
</feature>
<comment type="caution">
    <text evidence="18">The sequence shown here is derived from an EMBL/GenBank/DDBJ whole genome shotgun (WGS) entry which is preliminary data.</text>
</comment>
<dbReference type="Gene3D" id="1.10.1200.260">
    <property type="match status" value="1"/>
</dbReference>
<keyword evidence="2" id="KW-0813">Transport</keyword>
<reference evidence="18 19" key="1">
    <citation type="submission" date="2023-03" db="EMBL/GenBank/DDBJ databases">
        <title>High recombination rates correlate with genetic variation in Cardiocondyla obscurior ants.</title>
        <authorList>
            <person name="Errbii M."/>
        </authorList>
    </citation>
    <scope>NUCLEOTIDE SEQUENCE [LARGE SCALE GENOMIC DNA]</scope>
    <source>
        <strain evidence="18">Alpha-2009</strain>
        <tissue evidence="18">Whole body</tissue>
    </source>
</reference>
<feature type="compositionally biased region" description="Polar residues" evidence="14">
    <location>
        <begin position="1306"/>
        <end position="1325"/>
    </location>
</feature>
<dbReference type="EMBL" id="JADYXP020000006">
    <property type="protein sequence ID" value="KAL0123182.1"/>
    <property type="molecule type" value="Genomic_DNA"/>
</dbReference>
<evidence type="ECO:0000256" key="9">
    <source>
        <dbReference type="ARBA" id="ARBA00022989"/>
    </source>
</evidence>
<dbReference type="PROSITE" id="PS50112">
    <property type="entry name" value="PAS"/>
    <property type="match status" value="1"/>
</dbReference>
<dbReference type="GO" id="GO:0005242">
    <property type="term" value="F:inward rectifier potassium channel activity"/>
    <property type="evidence" value="ECO:0007669"/>
    <property type="project" value="TreeGrafter"/>
</dbReference>
<dbReference type="SUPFAM" id="SSF51206">
    <property type="entry name" value="cAMP-binding domain-like"/>
    <property type="match status" value="1"/>
</dbReference>
<feature type="transmembrane region" description="Helical" evidence="15">
    <location>
        <begin position="453"/>
        <end position="477"/>
    </location>
</feature>
<dbReference type="Gene3D" id="2.60.120.10">
    <property type="entry name" value="Jelly Rolls"/>
    <property type="match status" value="1"/>
</dbReference>
<keyword evidence="9 15" id="KW-1133">Transmembrane helix</keyword>
<feature type="compositionally biased region" description="Low complexity" evidence="14">
    <location>
        <begin position="1210"/>
        <end position="1221"/>
    </location>
</feature>
<dbReference type="SUPFAM" id="SSF55785">
    <property type="entry name" value="PYP-like sensor domain (PAS domain)"/>
    <property type="match status" value="1"/>
</dbReference>
<evidence type="ECO:0000256" key="13">
    <source>
        <dbReference type="ARBA" id="ARBA00034430"/>
    </source>
</evidence>
<feature type="domain" description="Cyclic nucleotide-binding" evidence="16">
    <location>
        <begin position="788"/>
        <end position="888"/>
    </location>
</feature>
<keyword evidence="11 15" id="KW-0472">Membrane</keyword>
<feature type="region of interest" description="Disordered" evidence="14">
    <location>
        <begin position="1097"/>
        <end position="1228"/>
    </location>
</feature>
<dbReference type="CDD" id="cd00130">
    <property type="entry name" value="PAS"/>
    <property type="match status" value="1"/>
</dbReference>
<feature type="transmembrane region" description="Helical" evidence="15">
    <location>
        <begin position="593"/>
        <end position="617"/>
    </location>
</feature>
<keyword evidence="8" id="KW-0630">Potassium</keyword>
<keyword evidence="4" id="KW-0633">Potassium transport</keyword>
<feature type="compositionally biased region" description="Low complexity" evidence="14">
    <location>
        <begin position="1173"/>
        <end position="1190"/>
    </location>
</feature>
<evidence type="ECO:0000256" key="3">
    <source>
        <dbReference type="ARBA" id="ARBA00022475"/>
    </source>
</evidence>
<sequence>MPVRRGHVAPRTTIIETIIRKFDTHDRSFLVANAQQGLCHIIYCSDGFCRLTGFSRAEVMQRPAVCEFLHGPMTSPHAVAALRDALAAGVEKHFEILYYRKDGTKFLCSEVIALIRSEVDDICLQIINFEDLSSQPPPQPAIPPPSQANNRLATRFDRARASFRAGLSRTGVVGPPRVRNRPRTTSSLPHRLADGTILDEDASENCPLTCGSPTMMESWGPGRTGTPPPGLPPQPSSGGTNNGGATTSATTPSVIPQPGTTAPIASPEGVSDVSQKSGIWEGANSSSGGAAEGPSRSVSHAASLDAISKRAVKQETTRVPCRSLTCSVLAGRGSEQVTLERRPATVDNLTEAAKHSKIFPGVASESDLQKWRTSRDRKSPSLSQMGPDSIKHKFSLQDNGSAKYFQGAMHTPNMGEKVAQVLSLGADVLPEYKLQSPRIHKWTILHYSPFKAVWDWIILLLVMYTAIFTPYVAAFVLSDPDYNSRKNKKYSDDPIVIIDFIVDVTFIVDIIINFRTTFVNSNDEVVSHPGKIAVHYLKGWFIIDLVAAIPFDLLLVGSDTDETTTLIGLLKTARLLRLVRVARKIDRYSEYGAAVLLLLMATFALIAHWMACIWYAIGNAERPGLKSKVGWLDILANDTHQYYYHNNTGGPSIKSRYITALYFTFSSLTSVGFGNVAPNTDAEKIFTIIVMLIGSLMYASIFGNVSAIIQRLYSGTARYHTQMLRVREFIRFHQIPNPLRQRLEEYFQHAWTYTNGIDMNSVLKGFPECLQADICLHLNRNLLNNCRAFEGASPGCLRALSLKFKTTHAPPGDTLVHRGDVLTSLYFISRGSIEILKDDIVMAILGKDDIFGENPCIYPTVGKSSCNVRALTYCDLHKIHRDDLLDVLALYPEFSNHFSQNLEITFNMRDEEQAGVDPISARFPVSTPTDVDIDARRFAFRPPRYRRGPGGGPGTNLIPTGRQDSLQDDQDDYDKGSGHGILEFSTDKAGQDVTPLNLEFDEPKQRSSTLNSITGMLTHLKRSIPDLRQHKIHLQPLTSHDYLAKQSDFQSGPGRPVEEINARIDQLSRQVSSLEHSMASDIRLILSLLQQTLNSSRESSSIEMMPGTAPAGARQAASRAPALVQRSASEPQPPTLPGANGNGNGKIQPSTSHGLFRPPMRDPTSTSSGTSRLTVTSDTSALATALQTALNGRTGPTRSQSQPVDLAVPTTTQQQAHQTHAWHSQPAAFRRGEYRSGVPYCRYSSFNKRSEPEGEDPWSCVPEDRGSSQRPRSGDSRKDSSNHRSGNGTESTSGQGRSESRHESSARGQASGSRQQDSSRQTSEDMSWEFTINEAPIARLESLDELDQDHGS</sequence>
<dbReference type="InterPro" id="IPR003967">
    <property type="entry name" value="K_chnl_volt-dep_ERG"/>
</dbReference>
<keyword evidence="3" id="KW-1003">Cell membrane</keyword>
<dbReference type="PANTHER" id="PTHR10217">
    <property type="entry name" value="VOLTAGE AND LIGAND GATED POTASSIUM CHANNEL"/>
    <property type="match status" value="1"/>
</dbReference>
<feature type="region of interest" description="Disordered" evidence="14">
    <location>
        <begin position="1245"/>
        <end position="1352"/>
    </location>
</feature>
<dbReference type="GO" id="GO:0042391">
    <property type="term" value="P:regulation of membrane potential"/>
    <property type="evidence" value="ECO:0007669"/>
    <property type="project" value="TreeGrafter"/>
</dbReference>
<feature type="compositionally biased region" description="Polar residues" evidence="14">
    <location>
        <begin position="1283"/>
        <end position="1297"/>
    </location>
</feature>
<keyword evidence="12" id="KW-0407">Ion channel</keyword>
<dbReference type="SMART" id="SM00100">
    <property type="entry name" value="cNMP"/>
    <property type="match status" value="1"/>
</dbReference>
<dbReference type="Pfam" id="PF00027">
    <property type="entry name" value="cNMP_binding"/>
    <property type="match status" value="1"/>
</dbReference>
<feature type="compositionally biased region" description="Pro residues" evidence="14">
    <location>
        <begin position="226"/>
        <end position="235"/>
    </location>
</feature>
<dbReference type="InterPro" id="IPR005821">
    <property type="entry name" value="Ion_trans_dom"/>
</dbReference>
<dbReference type="PROSITE" id="PS50042">
    <property type="entry name" value="CNMP_BINDING_3"/>
    <property type="match status" value="1"/>
</dbReference>
<keyword evidence="6" id="KW-0631">Potassium channel</keyword>
<evidence type="ECO:0000256" key="6">
    <source>
        <dbReference type="ARBA" id="ARBA00022826"/>
    </source>
</evidence>
<dbReference type="Pfam" id="PF13426">
    <property type="entry name" value="PAS_9"/>
    <property type="match status" value="1"/>
</dbReference>
<proteinExistence type="predicted"/>
<dbReference type="InterPro" id="IPR000014">
    <property type="entry name" value="PAS"/>
</dbReference>
<dbReference type="InterPro" id="IPR003938">
    <property type="entry name" value="K_chnl_volt-dep_EAG/ELK/ERG"/>
</dbReference>
<dbReference type="InterPro" id="IPR014710">
    <property type="entry name" value="RmlC-like_jellyroll"/>
</dbReference>
<feature type="compositionally biased region" description="Basic and acidic residues" evidence="14">
    <location>
        <begin position="1262"/>
        <end position="1282"/>
    </location>
</feature>
<evidence type="ECO:0000259" key="17">
    <source>
        <dbReference type="PROSITE" id="PS50112"/>
    </source>
</evidence>
<comment type="catalytic activity">
    <reaction evidence="13">
        <text>K(+)(in) = K(+)(out)</text>
        <dbReference type="Rhea" id="RHEA:29463"/>
        <dbReference type="ChEBI" id="CHEBI:29103"/>
    </reaction>
</comment>
<evidence type="ECO:0000256" key="8">
    <source>
        <dbReference type="ARBA" id="ARBA00022958"/>
    </source>
</evidence>
<feature type="transmembrane region" description="Helical" evidence="15">
    <location>
        <begin position="685"/>
        <end position="709"/>
    </location>
</feature>
<feature type="compositionally biased region" description="Low complexity" evidence="14">
    <location>
        <begin position="1109"/>
        <end position="1122"/>
    </location>
</feature>
<evidence type="ECO:0000256" key="2">
    <source>
        <dbReference type="ARBA" id="ARBA00022448"/>
    </source>
</evidence>
<dbReference type="InterPro" id="IPR018490">
    <property type="entry name" value="cNMP-bd_dom_sf"/>
</dbReference>
<keyword evidence="10" id="KW-0406">Ion transport</keyword>
<dbReference type="FunFam" id="1.10.1200.260:FF:000001">
    <property type="entry name" value="Potassium voltage-gated channel subfamily H member 7"/>
    <property type="match status" value="1"/>
</dbReference>